<comment type="caution">
    <text evidence="1">The sequence shown here is derived from an EMBL/GenBank/DDBJ whole genome shotgun (WGS) entry which is preliminary data.</text>
</comment>
<accession>A0A4U8UJG0</accession>
<dbReference type="Proteomes" id="UP000298663">
    <property type="component" value="Unassembled WGS sequence"/>
</dbReference>
<evidence type="ECO:0000313" key="2">
    <source>
        <dbReference type="Proteomes" id="UP000298663"/>
    </source>
</evidence>
<gene>
    <name evidence="1" type="ORF">L596_000778</name>
</gene>
<organism evidence="1 2">
    <name type="scientific">Steinernema carpocapsae</name>
    <name type="common">Entomopathogenic nematode</name>
    <dbReference type="NCBI Taxonomy" id="34508"/>
    <lineage>
        <taxon>Eukaryota</taxon>
        <taxon>Metazoa</taxon>
        <taxon>Ecdysozoa</taxon>
        <taxon>Nematoda</taxon>
        <taxon>Chromadorea</taxon>
        <taxon>Rhabditida</taxon>
        <taxon>Tylenchina</taxon>
        <taxon>Panagrolaimomorpha</taxon>
        <taxon>Strongyloidoidea</taxon>
        <taxon>Steinernematidae</taxon>
        <taxon>Steinernema</taxon>
    </lineage>
</organism>
<sequence length="78" mass="9085">MASKRILTLELKMLYVVIKLATTRRLKSKQKTVVAREWDSTAGKNDIHEFTLNRFDKEISHKNRTNVITLNLNKTKNA</sequence>
<proteinExistence type="predicted"/>
<name>A0A4U8UJG0_STECR</name>
<evidence type="ECO:0000313" key="1">
    <source>
        <dbReference type="EMBL" id="TMS32994.1"/>
    </source>
</evidence>
<dbReference type="AlphaFoldDB" id="A0A4U8UJG0"/>
<reference evidence="1 2" key="1">
    <citation type="journal article" date="2015" name="Genome Biol.">
        <title>Comparative genomics of Steinernema reveals deeply conserved gene regulatory networks.</title>
        <authorList>
            <person name="Dillman A.R."/>
            <person name="Macchietto M."/>
            <person name="Porter C.F."/>
            <person name="Rogers A."/>
            <person name="Williams B."/>
            <person name="Antoshechkin I."/>
            <person name="Lee M.M."/>
            <person name="Goodwin Z."/>
            <person name="Lu X."/>
            <person name="Lewis E.E."/>
            <person name="Goodrich-Blair H."/>
            <person name="Stock S.P."/>
            <person name="Adams B.J."/>
            <person name="Sternberg P.W."/>
            <person name="Mortazavi A."/>
        </authorList>
    </citation>
    <scope>NUCLEOTIDE SEQUENCE [LARGE SCALE GENOMIC DNA]</scope>
    <source>
        <strain evidence="1 2">ALL</strain>
    </source>
</reference>
<protein>
    <submittedName>
        <fullName evidence="1">Uncharacterized protein</fullName>
    </submittedName>
</protein>
<dbReference type="EMBL" id="AZBU02000001">
    <property type="protein sequence ID" value="TMS32994.1"/>
    <property type="molecule type" value="Genomic_DNA"/>
</dbReference>
<reference evidence="1 2" key="2">
    <citation type="journal article" date="2019" name="G3 (Bethesda)">
        <title>Hybrid Assembly of the Genome of the Entomopathogenic Nematode Steinernema carpocapsae Identifies the X-Chromosome.</title>
        <authorList>
            <person name="Serra L."/>
            <person name="Macchietto M."/>
            <person name="Macias-Munoz A."/>
            <person name="McGill C.J."/>
            <person name="Rodriguez I.M."/>
            <person name="Rodriguez B."/>
            <person name="Murad R."/>
            <person name="Mortazavi A."/>
        </authorList>
    </citation>
    <scope>NUCLEOTIDE SEQUENCE [LARGE SCALE GENOMIC DNA]</scope>
    <source>
        <strain evidence="1 2">ALL</strain>
    </source>
</reference>
<keyword evidence="2" id="KW-1185">Reference proteome</keyword>